<name>A0A6V8LHJ8_9ACTN</name>
<keyword evidence="1" id="KW-1133">Transmembrane helix</keyword>
<evidence type="ECO:0008006" key="4">
    <source>
        <dbReference type="Google" id="ProtNLM"/>
    </source>
</evidence>
<evidence type="ECO:0000313" key="2">
    <source>
        <dbReference type="EMBL" id="GFJ93586.1"/>
    </source>
</evidence>
<feature type="transmembrane region" description="Helical" evidence="1">
    <location>
        <begin position="40"/>
        <end position="62"/>
    </location>
</feature>
<keyword evidence="3" id="KW-1185">Reference proteome</keyword>
<organism evidence="2 3">
    <name type="scientific">Phytohabitans rumicis</name>
    <dbReference type="NCBI Taxonomy" id="1076125"/>
    <lineage>
        <taxon>Bacteria</taxon>
        <taxon>Bacillati</taxon>
        <taxon>Actinomycetota</taxon>
        <taxon>Actinomycetes</taxon>
        <taxon>Micromonosporales</taxon>
        <taxon>Micromonosporaceae</taxon>
    </lineage>
</organism>
<comment type="caution">
    <text evidence="2">The sequence shown here is derived from an EMBL/GenBank/DDBJ whole genome shotgun (WGS) entry which is preliminary data.</text>
</comment>
<protein>
    <recommendedName>
        <fullName evidence="4">WD40 repeat domain-containing protein</fullName>
    </recommendedName>
</protein>
<evidence type="ECO:0000313" key="3">
    <source>
        <dbReference type="Proteomes" id="UP000482960"/>
    </source>
</evidence>
<keyword evidence="1" id="KW-0472">Membrane</keyword>
<dbReference type="RefSeq" id="WP_173080252.1">
    <property type="nucleotide sequence ID" value="NZ_BAABJB010000001.1"/>
</dbReference>
<reference evidence="2 3" key="1">
    <citation type="submission" date="2020-03" db="EMBL/GenBank/DDBJ databases">
        <title>Whole genome shotgun sequence of Phytohabitans rumicis NBRC 108638.</title>
        <authorList>
            <person name="Komaki H."/>
            <person name="Tamura T."/>
        </authorList>
    </citation>
    <scope>NUCLEOTIDE SEQUENCE [LARGE SCALE GENOMIC DNA]</scope>
    <source>
        <strain evidence="2 3">NBRC 108638</strain>
    </source>
</reference>
<keyword evidence="1" id="KW-0812">Transmembrane</keyword>
<dbReference type="EMBL" id="BLPG01000001">
    <property type="protein sequence ID" value="GFJ93586.1"/>
    <property type="molecule type" value="Genomic_DNA"/>
</dbReference>
<dbReference type="AlphaFoldDB" id="A0A6V8LHJ8"/>
<accession>A0A6V8LHJ8</accession>
<dbReference type="Proteomes" id="UP000482960">
    <property type="component" value="Unassembled WGS sequence"/>
</dbReference>
<proteinExistence type="predicted"/>
<evidence type="ECO:0000256" key="1">
    <source>
        <dbReference type="SAM" id="Phobius"/>
    </source>
</evidence>
<reference evidence="2 3" key="2">
    <citation type="submission" date="2020-03" db="EMBL/GenBank/DDBJ databases">
        <authorList>
            <person name="Ichikawa N."/>
            <person name="Kimura A."/>
            <person name="Kitahashi Y."/>
            <person name="Uohara A."/>
        </authorList>
    </citation>
    <scope>NUCLEOTIDE SEQUENCE [LARGE SCALE GENOMIC DNA]</scope>
    <source>
        <strain evidence="2 3">NBRC 108638</strain>
    </source>
</reference>
<sequence>MTNSLKDMLEDQAASVAFQAPDLQAIARTGGRRIRRRRAVTMLATVTAVALVVSTATALFAAGGGQRPDVATDPGPTAPVSWALGSTIHDGEQSIEVGHRVRAYVRTTLGFVTLDDADNVYSVTGQGVTRIGHTVAPHSQGTDQLRLFSDPRGTLAGWLGQEDSSRLVLQVHDQATGKTRSYGTEGATPPDSAVFFAIDDHTAYWRNVTTESVFALNLDTGDQRPLANADQTRTLEIWSVRNGVLAFSQDHRLGGNLTSFRVGRSITDAREFALATNTEADDQIQLSPTGAWASYLLYEFNGPPQQDDVRAFTGQVRDTSTGDLIPLKLPNTAIAFPGAWLDNTTLQVFAYAPPQQANMYRCTVPDGTCQIAADLPADKIDGNNLVLPGGNWTGS</sequence>
<gene>
    <name evidence="2" type="ORF">Prum_072280</name>
</gene>